<proteinExistence type="predicted"/>
<keyword evidence="1" id="KW-0732">Signal</keyword>
<protein>
    <submittedName>
        <fullName evidence="2">Uncharacterized protein</fullName>
    </submittedName>
</protein>
<evidence type="ECO:0000313" key="3">
    <source>
        <dbReference type="Proteomes" id="UP000533598"/>
    </source>
</evidence>
<feature type="signal peptide" evidence="1">
    <location>
        <begin position="1"/>
        <end position="28"/>
    </location>
</feature>
<sequence length="334" mass="34165">MTRTASGFLVAGLAATAVLGGVAAPAFAAEAPMSVRGSAGGQLGPEFGSMAGDPVRFEIQASATDPLKPSGTFKVSHHKPDGSLLARFSGEVTGLHAVGQVGVVNGKITWAEHPGAPQIEFVGKPVSLTVQDEGRRGDRIGWVWGFFGQPVSPLQGSAPVLRLSDGDFAVRGPVPGADAAERAEGSGVAVSAEADRGHLLAGTVRGTSKDPQFQDDPLMFSVAAKVAPGAAPDTASGRFHVTHHRPDGGLVADFSGRITCLLVGGRVGMATGVVERSADPAHVGLRVSFSVYDGARADRIGWLWGLPTSPPVLDCQGFTPFFAPSSGGFVARGL</sequence>
<feature type="chain" id="PRO_5031127279" evidence="1">
    <location>
        <begin position="29"/>
        <end position="334"/>
    </location>
</feature>
<comment type="caution">
    <text evidence="2">The sequence shown here is derived from an EMBL/GenBank/DDBJ whole genome shotgun (WGS) entry which is preliminary data.</text>
</comment>
<evidence type="ECO:0000313" key="2">
    <source>
        <dbReference type="EMBL" id="MBB4681947.1"/>
    </source>
</evidence>
<keyword evidence="3" id="KW-1185">Reference proteome</keyword>
<gene>
    <name evidence="2" type="ORF">HNR67_008065</name>
</gene>
<accession>A0A7W7CJ63</accession>
<evidence type="ECO:0000256" key="1">
    <source>
        <dbReference type="SAM" id="SignalP"/>
    </source>
</evidence>
<dbReference type="AlphaFoldDB" id="A0A7W7CJ63"/>
<dbReference type="RefSeq" id="WP_185008887.1">
    <property type="nucleotide sequence ID" value="NZ_BAAAUI010000034.1"/>
</dbReference>
<reference evidence="2 3" key="1">
    <citation type="submission" date="2020-08" db="EMBL/GenBank/DDBJ databases">
        <title>Sequencing the genomes of 1000 actinobacteria strains.</title>
        <authorList>
            <person name="Klenk H.-P."/>
        </authorList>
    </citation>
    <scope>NUCLEOTIDE SEQUENCE [LARGE SCALE GENOMIC DNA]</scope>
    <source>
        <strain evidence="2 3">DSM 44230</strain>
    </source>
</reference>
<dbReference type="EMBL" id="JACHMH010000001">
    <property type="protein sequence ID" value="MBB4681947.1"/>
    <property type="molecule type" value="Genomic_DNA"/>
</dbReference>
<dbReference type="Proteomes" id="UP000533598">
    <property type="component" value="Unassembled WGS sequence"/>
</dbReference>
<organism evidence="2 3">
    <name type="scientific">Crossiella cryophila</name>
    <dbReference type="NCBI Taxonomy" id="43355"/>
    <lineage>
        <taxon>Bacteria</taxon>
        <taxon>Bacillati</taxon>
        <taxon>Actinomycetota</taxon>
        <taxon>Actinomycetes</taxon>
        <taxon>Pseudonocardiales</taxon>
        <taxon>Pseudonocardiaceae</taxon>
        <taxon>Crossiella</taxon>
    </lineage>
</organism>
<name>A0A7W7CJ63_9PSEU</name>